<protein>
    <submittedName>
        <fullName evidence="3">Uncharacterized protein</fullName>
    </submittedName>
</protein>
<gene>
    <name evidence="3" type="ORF">GCM10023205_00840</name>
</gene>
<feature type="region of interest" description="Disordered" evidence="1">
    <location>
        <begin position="155"/>
        <end position="264"/>
    </location>
</feature>
<accession>A0ABP9GIL8</accession>
<keyword evidence="2" id="KW-1133">Transmembrane helix</keyword>
<proteinExistence type="predicted"/>
<feature type="compositionally biased region" description="Pro residues" evidence="1">
    <location>
        <begin position="189"/>
        <end position="198"/>
    </location>
</feature>
<sequence>MSSTQPQASPPPEGMPQTSHAKADRADDGPKFRGPFKRERRRVHEWRHARPFWAGFFILLGSVPILYFPYATLRLGDVSVTMTTMAGAASAIIGTMLILLAVMIWFQPQFRMYAGVVALVCGFISFITSNLGGFFMGLLSVSIGGTLALAWAPDEDAEEDADPADPASGDGGGESDLLDGPHDGLDIFVPPPAPPVPPSTGETTAVQPAVSPPPIPPQPAPEPAPQPAPRAGGNGGGLGEPWAGSAPSRPGSTPDPLNGSSRPLHGAAKFTAIAGFPAVALVAALLPMAGPSDPLPPNPFADGPCASASPSASASASASASPSAAESASASPSASASASKATAGAASSAPAKASTGTSAAARQGVAPQAPAPGATPQPSGTPTTAKPGLLDPLKDLLSPILSPLLPKAPTTAPPAVAPAAPVATSAPSTPAPGPTTPSAAPTGAAPSTTKATTKATAKPTATPTAEPSGSASPSASASATGDKPAYPCPTEVPLNAKAAAPGEPVLPDQPWILKTSLLAMAGMDYKGVVNVTTGSGKTKPVLKFEVSAGVDIWNLDMTSPEENGRHLHVFSTNNVKSYMKDGTVTFYTESLKGNLFGLIPVEFTPTTPPPLNVPVAFFTDVTVTQAGQTGATLVIPDMTMRIEKP</sequence>
<organism evidence="3 4">
    <name type="scientific">Yinghuangia aomiensis</name>
    <dbReference type="NCBI Taxonomy" id="676205"/>
    <lineage>
        <taxon>Bacteria</taxon>
        <taxon>Bacillati</taxon>
        <taxon>Actinomycetota</taxon>
        <taxon>Actinomycetes</taxon>
        <taxon>Kitasatosporales</taxon>
        <taxon>Streptomycetaceae</taxon>
        <taxon>Yinghuangia</taxon>
    </lineage>
</organism>
<feature type="transmembrane region" description="Helical" evidence="2">
    <location>
        <begin position="82"/>
        <end position="105"/>
    </location>
</feature>
<feature type="compositionally biased region" description="Low complexity" evidence="1">
    <location>
        <begin position="436"/>
        <end position="480"/>
    </location>
</feature>
<dbReference type="PRINTS" id="PR01217">
    <property type="entry name" value="PRICHEXTENSN"/>
</dbReference>
<feature type="compositionally biased region" description="Low complexity" evidence="1">
    <location>
        <begin position="417"/>
        <end position="428"/>
    </location>
</feature>
<feature type="compositionally biased region" description="Low complexity" evidence="1">
    <location>
        <begin position="306"/>
        <end position="368"/>
    </location>
</feature>
<dbReference type="RefSeq" id="WP_345673165.1">
    <property type="nucleotide sequence ID" value="NZ_BAABHS010000001.1"/>
</dbReference>
<feature type="compositionally biased region" description="Basic and acidic residues" evidence="1">
    <location>
        <begin position="21"/>
        <end position="31"/>
    </location>
</feature>
<name>A0ABP9GIL8_9ACTN</name>
<feature type="transmembrane region" description="Helical" evidence="2">
    <location>
        <begin position="51"/>
        <end position="70"/>
    </location>
</feature>
<dbReference type="Proteomes" id="UP001500466">
    <property type="component" value="Unassembled WGS sequence"/>
</dbReference>
<dbReference type="Pfam" id="PF19609">
    <property type="entry name" value="DUF6114"/>
    <property type="match status" value="1"/>
</dbReference>
<keyword evidence="2" id="KW-0472">Membrane</keyword>
<keyword evidence="2" id="KW-0812">Transmembrane</keyword>
<feature type="compositionally biased region" description="Pro residues" evidence="1">
    <location>
        <begin position="210"/>
        <end position="228"/>
    </location>
</feature>
<feature type="transmembrane region" description="Helical" evidence="2">
    <location>
        <begin position="112"/>
        <end position="128"/>
    </location>
</feature>
<dbReference type="InterPro" id="IPR046096">
    <property type="entry name" value="DUF6114"/>
</dbReference>
<comment type="caution">
    <text evidence="3">The sequence shown here is derived from an EMBL/GenBank/DDBJ whole genome shotgun (WGS) entry which is preliminary data.</text>
</comment>
<evidence type="ECO:0000256" key="2">
    <source>
        <dbReference type="SAM" id="Phobius"/>
    </source>
</evidence>
<reference evidence="4" key="1">
    <citation type="journal article" date="2019" name="Int. J. Syst. Evol. Microbiol.">
        <title>The Global Catalogue of Microorganisms (GCM) 10K type strain sequencing project: providing services to taxonomists for standard genome sequencing and annotation.</title>
        <authorList>
            <consortium name="The Broad Institute Genomics Platform"/>
            <consortium name="The Broad Institute Genome Sequencing Center for Infectious Disease"/>
            <person name="Wu L."/>
            <person name="Ma J."/>
        </authorList>
    </citation>
    <scope>NUCLEOTIDE SEQUENCE [LARGE SCALE GENOMIC DNA]</scope>
    <source>
        <strain evidence="4">JCM 17986</strain>
    </source>
</reference>
<feature type="region of interest" description="Disordered" evidence="1">
    <location>
        <begin position="1"/>
        <end position="35"/>
    </location>
</feature>
<keyword evidence="4" id="KW-1185">Reference proteome</keyword>
<evidence type="ECO:0000313" key="4">
    <source>
        <dbReference type="Proteomes" id="UP001500466"/>
    </source>
</evidence>
<feature type="compositionally biased region" description="Low complexity" evidence="1">
    <location>
        <begin position="376"/>
        <end position="410"/>
    </location>
</feature>
<feature type="region of interest" description="Disordered" evidence="1">
    <location>
        <begin position="288"/>
        <end position="489"/>
    </location>
</feature>
<evidence type="ECO:0000313" key="3">
    <source>
        <dbReference type="EMBL" id="GAA4945045.1"/>
    </source>
</evidence>
<dbReference type="EMBL" id="BAABHS010000001">
    <property type="protein sequence ID" value="GAA4945045.1"/>
    <property type="molecule type" value="Genomic_DNA"/>
</dbReference>
<evidence type="ECO:0000256" key="1">
    <source>
        <dbReference type="SAM" id="MobiDB-lite"/>
    </source>
</evidence>